<dbReference type="InterPro" id="IPR028082">
    <property type="entry name" value="Peripla_BP_I"/>
</dbReference>
<feature type="chain" id="PRO_5046869832" evidence="4">
    <location>
        <begin position="19"/>
        <end position="309"/>
    </location>
</feature>
<comment type="subcellular location">
    <subcellularLocation>
        <location evidence="1">Cell envelope</location>
    </subcellularLocation>
</comment>
<keyword evidence="7" id="KW-1185">Reference proteome</keyword>
<sequence length="309" mass="32146">MLLRLVLMLLCLPLPSWAAPLNAVGISVSDMGNPFFVELARRAEQRAKQLGGPQVRVYVSSSAYDLQRQQQQLQQFIAAGVELILVAAADEEAIEPSIRAAQQAGIIVIAVDVKAKGADASVTTDNLQAGELACQALAEQLGGQGKIAIINGPPVSSVLERVQGCQQVLSQYPQLELLSSDLNAGGNQAGGLEKMTALLTAFPQIDGVFTTNDPTALGAEQAALQSGRTSFVISSVDGAPSALARMAEGDSLLIGSAAQYPGRIAVTAVEVGQALLNGAFLAEPNILIPAQLITPVNVSQAPGWFAQEP</sequence>
<proteinExistence type="inferred from homology"/>
<keyword evidence="3 4" id="KW-0732">Signal</keyword>
<dbReference type="PANTHER" id="PTHR46847">
    <property type="entry name" value="D-ALLOSE-BINDING PERIPLASMIC PROTEIN-RELATED"/>
    <property type="match status" value="1"/>
</dbReference>
<name>A0ABV5ZAM9_9GAMM</name>
<feature type="domain" description="Periplasmic binding protein" evidence="5">
    <location>
        <begin position="24"/>
        <end position="278"/>
    </location>
</feature>
<evidence type="ECO:0000313" key="6">
    <source>
        <dbReference type="EMBL" id="MFB9886331.1"/>
    </source>
</evidence>
<dbReference type="Pfam" id="PF13407">
    <property type="entry name" value="Peripla_BP_4"/>
    <property type="match status" value="1"/>
</dbReference>
<evidence type="ECO:0000256" key="2">
    <source>
        <dbReference type="ARBA" id="ARBA00007639"/>
    </source>
</evidence>
<evidence type="ECO:0000256" key="4">
    <source>
        <dbReference type="SAM" id="SignalP"/>
    </source>
</evidence>
<comment type="caution">
    <text evidence="6">The sequence shown here is derived from an EMBL/GenBank/DDBJ whole genome shotgun (WGS) entry which is preliminary data.</text>
</comment>
<dbReference type="Gene3D" id="3.40.50.2300">
    <property type="match status" value="2"/>
</dbReference>
<dbReference type="InterPro" id="IPR025997">
    <property type="entry name" value="SBP_2_dom"/>
</dbReference>
<dbReference type="EMBL" id="JBHLZN010000002">
    <property type="protein sequence ID" value="MFB9886331.1"/>
    <property type="molecule type" value="Genomic_DNA"/>
</dbReference>
<gene>
    <name evidence="6" type="ORF">ACFFLH_07920</name>
</gene>
<organism evidence="6 7">
    <name type="scientific">Balneatrix alpica</name>
    <dbReference type="NCBI Taxonomy" id="75684"/>
    <lineage>
        <taxon>Bacteria</taxon>
        <taxon>Pseudomonadati</taxon>
        <taxon>Pseudomonadota</taxon>
        <taxon>Gammaproteobacteria</taxon>
        <taxon>Oceanospirillales</taxon>
        <taxon>Balneatrichaceae</taxon>
        <taxon>Balneatrix</taxon>
    </lineage>
</organism>
<feature type="signal peptide" evidence="4">
    <location>
        <begin position="1"/>
        <end position="18"/>
    </location>
</feature>
<dbReference type="SUPFAM" id="SSF53822">
    <property type="entry name" value="Periplasmic binding protein-like I"/>
    <property type="match status" value="1"/>
</dbReference>
<evidence type="ECO:0000256" key="1">
    <source>
        <dbReference type="ARBA" id="ARBA00004196"/>
    </source>
</evidence>
<dbReference type="RefSeq" id="WP_035460528.1">
    <property type="nucleotide sequence ID" value="NZ_JAUESS010000011.1"/>
</dbReference>
<protein>
    <submittedName>
        <fullName evidence="6">Substrate-binding domain-containing protein</fullName>
    </submittedName>
</protein>
<evidence type="ECO:0000313" key="7">
    <source>
        <dbReference type="Proteomes" id="UP001589628"/>
    </source>
</evidence>
<reference evidence="6 7" key="1">
    <citation type="submission" date="2024-09" db="EMBL/GenBank/DDBJ databases">
        <authorList>
            <person name="Sun Q."/>
            <person name="Mori K."/>
        </authorList>
    </citation>
    <scope>NUCLEOTIDE SEQUENCE [LARGE SCALE GENOMIC DNA]</scope>
    <source>
        <strain evidence="6 7">ATCC 51285</strain>
    </source>
</reference>
<evidence type="ECO:0000256" key="3">
    <source>
        <dbReference type="ARBA" id="ARBA00022729"/>
    </source>
</evidence>
<accession>A0ABV5ZAM9</accession>
<comment type="similarity">
    <text evidence="2">Belongs to the bacterial solute-binding protein 2 family.</text>
</comment>
<dbReference type="PANTHER" id="PTHR46847:SF2">
    <property type="entry name" value="ABC TRANSPORTER SUGAR-BINDING PROTEIN"/>
    <property type="match status" value="1"/>
</dbReference>
<evidence type="ECO:0000259" key="5">
    <source>
        <dbReference type="Pfam" id="PF13407"/>
    </source>
</evidence>
<dbReference type="Proteomes" id="UP001589628">
    <property type="component" value="Unassembled WGS sequence"/>
</dbReference>